<feature type="compositionally biased region" description="Basic and acidic residues" evidence="1">
    <location>
        <begin position="26"/>
        <end position="45"/>
    </location>
</feature>
<dbReference type="AlphaFoldDB" id="A0AAW1Y3J4"/>
<accession>A0AAW1Y3J4</accession>
<protein>
    <submittedName>
        <fullName evidence="2">Uncharacterized protein</fullName>
    </submittedName>
</protein>
<comment type="caution">
    <text evidence="2">The sequence shown here is derived from an EMBL/GenBank/DDBJ whole genome shotgun (WGS) entry which is preliminary data.</text>
</comment>
<keyword evidence="3" id="KW-1185">Reference proteome</keyword>
<gene>
    <name evidence="2" type="ORF">M0R45_009101</name>
</gene>
<evidence type="ECO:0000313" key="3">
    <source>
        <dbReference type="Proteomes" id="UP001457282"/>
    </source>
</evidence>
<evidence type="ECO:0000313" key="2">
    <source>
        <dbReference type="EMBL" id="KAK9943494.1"/>
    </source>
</evidence>
<sequence length="89" mass="10030">MLRHLCIAVSPLSLLHELETEEKKARVKTEKMMREKRKEENRNGDEREEVADAASPSQFTASPRSHRLSPRLSLQAQTFIASGVLCSAP</sequence>
<proteinExistence type="predicted"/>
<dbReference type="Proteomes" id="UP001457282">
    <property type="component" value="Unassembled WGS sequence"/>
</dbReference>
<name>A0AAW1Y3J4_RUBAR</name>
<evidence type="ECO:0000256" key="1">
    <source>
        <dbReference type="SAM" id="MobiDB-lite"/>
    </source>
</evidence>
<organism evidence="2 3">
    <name type="scientific">Rubus argutus</name>
    <name type="common">Southern blackberry</name>
    <dbReference type="NCBI Taxonomy" id="59490"/>
    <lineage>
        <taxon>Eukaryota</taxon>
        <taxon>Viridiplantae</taxon>
        <taxon>Streptophyta</taxon>
        <taxon>Embryophyta</taxon>
        <taxon>Tracheophyta</taxon>
        <taxon>Spermatophyta</taxon>
        <taxon>Magnoliopsida</taxon>
        <taxon>eudicotyledons</taxon>
        <taxon>Gunneridae</taxon>
        <taxon>Pentapetalae</taxon>
        <taxon>rosids</taxon>
        <taxon>fabids</taxon>
        <taxon>Rosales</taxon>
        <taxon>Rosaceae</taxon>
        <taxon>Rosoideae</taxon>
        <taxon>Rosoideae incertae sedis</taxon>
        <taxon>Rubus</taxon>
    </lineage>
</organism>
<dbReference type="EMBL" id="JBEDUW010000002">
    <property type="protein sequence ID" value="KAK9943494.1"/>
    <property type="molecule type" value="Genomic_DNA"/>
</dbReference>
<feature type="region of interest" description="Disordered" evidence="1">
    <location>
        <begin position="26"/>
        <end position="69"/>
    </location>
</feature>
<reference evidence="2 3" key="1">
    <citation type="journal article" date="2023" name="G3 (Bethesda)">
        <title>A chromosome-length genome assembly and annotation of blackberry (Rubus argutus, cv. 'Hillquist').</title>
        <authorList>
            <person name="Bruna T."/>
            <person name="Aryal R."/>
            <person name="Dudchenko O."/>
            <person name="Sargent D.J."/>
            <person name="Mead D."/>
            <person name="Buti M."/>
            <person name="Cavallini A."/>
            <person name="Hytonen T."/>
            <person name="Andres J."/>
            <person name="Pham M."/>
            <person name="Weisz D."/>
            <person name="Mascagni F."/>
            <person name="Usai G."/>
            <person name="Natali L."/>
            <person name="Bassil N."/>
            <person name="Fernandez G.E."/>
            <person name="Lomsadze A."/>
            <person name="Armour M."/>
            <person name="Olukolu B."/>
            <person name="Poorten T."/>
            <person name="Britton C."/>
            <person name="Davik J."/>
            <person name="Ashrafi H."/>
            <person name="Aiden E.L."/>
            <person name="Borodovsky M."/>
            <person name="Worthington M."/>
        </authorList>
    </citation>
    <scope>NUCLEOTIDE SEQUENCE [LARGE SCALE GENOMIC DNA]</scope>
    <source>
        <strain evidence="2">PI 553951</strain>
    </source>
</reference>